<dbReference type="PANTHER" id="PTHR45748:SF7">
    <property type="entry name" value="1-PHOSPHATIDYLINOSITOL 3-PHOSPHATE 5-KINASE-RELATED"/>
    <property type="match status" value="1"/>
</dbReference>
<dbReference type="GO" id="GO:0000329">
    <property type="term" value="C:fungal-type vacuole membrane"/>
    <property type="evidence" value="ECO:0007669"/>
    <property type="project" value="TreeGrafter"/>
</dbReference>
<evidence type="ECO:0000259" key="4">
    <source>
        <dbReference type="PROSITE" id="PS51455"/>
    </source>
</evidence>
<name>A0A367IJX0_RHIST</name>
<dbReference type="GO" id="GO:0046854">
    <property type="term" value="P:phosphatidylinositol phosphate biosynthetic process"/>
    <property type="evidence" value="ECO:0007669"/>
    <property type="project" value="TreeGrafter"/>
</dbReference>
<evidence type="ECO:0000313" key="6">
    <source>
        <dbReference type="Proteomes" id="UP000253551"/>
    </source>
</evidence>
<keyword evidence="3 5" id="KW-0418">Kinase</keyword>
<dbReference type="SUPFAM" id="SSF56104">
    <property type="entry name" value="SAICAR synthase-like"/>
    <property type="match status" value="1"/>
</dbReference>
<dbReference type="Gene3D" id="3.30.800.10">
    <property type="entry name" value="Phosphatidylinositol Phosphate Kinase II Beta"/>
    <property type="match status" value="1"/>
</dbReference>
<dbReference type="GO" id="GO:0010008">
    <property type="term" value="C:endosome membrane"/>
    <property type="evidence" value="ECO:0007669"/>
    <property type="project" value="TreeGrafter"/>
</dbReference>
<feature type="non-terminal residue" evidence="5">
    <location>
        <position position="1"/>
    </location>
</feature>
<evidence type="ECO:0000256" key="2">
    <source>
        <dbReference type="ARBA" id="ARBA00022840"/>
    </source>
</evidence>
<evidence type="ECO:0000313" key="5">
    <source>
        <dbReference type="EMBL" id="RCH77958.1"/>
    </source>
</evidence>
<evidence type="ECO:0000256" key="1">
    <source>
        <dbReference type="ARBA" id="ARBA00022741"/>
    </source>
</evidence>
<dbReference type="STRING" id="4846.A0A367IJX0"/>
<dbReference type="GO" id="GO:0005524">
    <property type="term" value="F:ATP binding"/>
    <property type="evidence" value="ECO:0007669"/>
    <property type="project" value="UniProtKB-UniRule"/>
</dbReference>
<dbReference type="Pfam" id="PF01504">
    <property type="entry name" value="PIP5K"/>
    <property type="match status" value="1"/>
</dbReference>
<dbReference type="Gene3D" id="3.30.810.10">
    <property type="entry name" value="2-Layer Sandwich"/>
    <property type="match status" value="1"/>
</dbReference>
<comment type="caution">
    <text evidence="5">The sequence shown here is derived from an EMBL/GenBank/DDBJ whole genome shotgun (WGS) entry which is preliminary data.</text>
</comment>
<dbReference type="Proteomes" id="UP000253551">
    <property type="component" value="Unassembled WGS sequence"/>
</dbReference>
<dbReference type="InterPro" id="IPR002498">
    <property type="entry name" value="PInositol-4-P-4/5-kinase_core"/>
</dbReference>
<feature type="non-terminal residue" evidence="5">
    <location>
        <position position="288"/>
    </location>
</feature>
<dbReference type="CDD" id="cd17300">
    <property type="entry name" value="PIPKc_PIKfyve"/>
    <property type="match status" value="1"/>
</dbReference>
<keyword evidence="6" id="KW-1185">Reference proteome</keyword>
<sequence length="288" mass="33510">YPFSPNEHIFADSNILVREDEPSSIISYMLGSTFYNEKLQRKQELRMSKASNLFSNESKERPTEFPSNETKSFFSEMFPETDEAERPWRFSFQGGSTSFTCKIYFAEQFDMLRKSCGCDEIFISSLARCNTYDASGGKSGSIFLKTKDERFLIKQISKYEMDAFLGSANKYFLYMFNEVFDKGIPTVLCKIFGLYRIGFYNNVSGKSMKMDILVMENLFYDTSVKRVYDLKGSMRNRYAEKTGKDVEVFLDENLVEIISKTPIYMRVDTKYNLSDSLYNDTQFLMSLD</sequence>
<dbReference type="EMBL" id="PJQM01007593">
    <property type="protein sequence ID" value="RCH77958.1"/>
    <property type="molecule type" value="Genomic_DNA"/>
</dbReference>
<evidence type="ECO:0000256" key="3">
    <source>
        <dbReference type="PROSITE-ProRule" id="PRU00781"/>
    </source>
</evidence>
<dbReference type="PROSITE" id="PS51455">
    <property type="entry name" value="PIPK"/>
    <property type="match status" value="1"/>
</dbReference>
<gene>
    <name evidence="5" type="primary">FAB1_4</name>
    <name evidence="5" type="ORF">CU098_003835</name>
</gene>
<dbReference type="InterPro" id="IPR027483">
    <property type="entry name" value="PInositol-4-P-4/5-kinase_C_sf"/>
</dbReference>
<keyword evidence="1 3" id="KW-0547">Nucleotide-binding</keyword>
<dbReference type="InterPro" id="IPR044769">
    <property type="entry name" value="PIKfyve_PIPKc"/>
</dbReference>
<reference evidence="5 6" key="1">
    <citation type="journal article" date="2018" name="G3 (Bethesda)">
        <title>Phylogenetic and Phylogenomic Definition of Rhizopus Species.</title>
        <authorList>
            <person name="Gryganskyi A.P."/>
            <person name="Golan J."/>
            <person name="Dolatabadi S."/>
            <person name="Mondo S."/>
            <person name="Robb S."/>
            <person name="Idnurm A."/>
            <person name="Muszewska A."/>
            <person name="Steczkiewicz K."/>
            <person name="Masonjones S."/>
            <person name="Liao H.L."/>
            <person name="Gajdeczka M.T."/>
            <person name="Anike F."/>
            <person name="Vuek A."/>
            <person name="Anishchenko I.M."/>
            <person name="Voigt K."/>
            <person name="de Hoog G.S."/>
            <person name="Smith M.E."/>
            <person name="Heitman J."/>
            <person name="Vilgalys R."/>
            <person name="Stajich J.E."/>
        </authorList>
    </citation>
    <scope>NUCLEOTIDE SEQUENCE [LARGE SCALE GENOMIC DNA]</scope>
    <source>
        <strain evidence="5 6">LSU 92-RS-03</strain>
    </source>
</reference>
<dbReference type="AlphaFoldDB" id="A0A367IJX0"/>
<keyword evidence="2 3" id="KW-0067">ATP-binding</keyword>
<dbReference type="OrthoDB" id="158357at2759"/>
<dbReference type="SMART" id="SM00330">
    <property type="entry name" value="PIPKc"/>
    <property type="match status" value="1"/>
</dbReference>
<protein>
    <submittedName>
        <fullName evidence="5">1-phosphatidylinositol-3-phosphate 5-kinase</fullName>
    </submittedName>
</protein>
<dbReference type="InterPro" id="IPR027484">
    <property type="entry name" value="PInositol-4-P-5-kinase_N"/>
</dbReference>
<dbReference type="GO" id="GO:0000285">
    <property type="term" value="F:1-phosphatidylinositol-3-phosphate 5-kinase activity"/>
    <property type="evidence" value="ECO:0007669"/>
    <property type="project" value="InterPro"/>
</dbReference>
<accession>A0A367IJX0</accession>
<organism evidence="5 6">
    <name type="scientific">Rhizopus stolonifer</name>
    <name type="common">Rhizopus nigricans</name>
    <dbReference type="NCBI Taxonomy" id="4846"/>
    <lineage>
        <taxon>Eukaryota</taxon>
        <taxon>Fungi</taxon>
        <taxon>Fungi incertae sedis</taxon>
        <taxon>Mucoromycota</taxon>
        <taxon>Mucoromycotina</taxon>
        <taxon>Mucoromycetes</taxon>
        <taxon>Mucorales</taxon>
        <taxon>Mucorineae</taxon>
        <taxon>Rhizopodaceae</taxon>
        <taxon>Rhizopus</taxon>
    </lineage>
</organism>
<proteinExistence type="predicted"/>
<feature type="domain" description="PIPK" evidence="4">
    <location>
        <begin position="35"/>
        <end position="288"/>
    </location>
</feature>
<dbReference type="PANTHER" id="PTHR45748">
    <property type="entry name" value="1-PHOSPHATIDYLINOSITOL 3-PHOSPHATE 5-KINASE-RELATED"/>
    <property type="match status" value="1"/>
</dbReference>
<keyword evidence="3" id="KW-0808">Transferase</keyword>